<accession>A0ABV0CJN3</accession>
<dbReference type="Proteomes" id="UP001405405">
    <property type="component" value="Unassembled WGS sequence"/>
</dbReference>
<dbReference type="InterPro" id="IPR003497">
    <property type="entry name" value="BRO_N_domain"/>
</dbReference>
<evidence type="ECO:0000313" key="3">
    <source>
        <dbReference type="Proteomes" id="UP001405405"/>
    </source>
</evidence>
<dbReference type="PROSITE" id="PS51750">
    <property type="entry name" value="BRO_N"/>
    <property type="match status" value="1"/>
</dbReference>
<sequence length="270" mass="29776">MHSMAGRVGRPPGLPGPCSRFANPALACHPRLATWGQLVKLHGDSLMAQSIQSPASSSLREFTFLDKPFHLLHRHNGLWFFADDVAAAIKCRTTAALLSKLNKEEVRAMPVGGGEVVCLSETGVATAIRRYRKPAARRFRRWLEEELLPALRREGEKALTADQLELALALAAEAARQVSRAVLDAVLENGEACWQHTRWLVTLDYERHNRQKHPLGRMMGLNSSVATLDALAELIAVPDGMPASDTELVKLAAACHLRLAERMSQRVVDE</sequence>
<dbReference type="Pfam" id="PF02498">
    <property type="entry name" value="Bro-N"/>
    <property type="match status" value="1"/>
</dbReference>
<comment type="caution">
    <text evidence="2">The sequence shown here is derived from an EMBL/GenBank/DDBJ whole genome shotgun (WGS) entry which is preliminary data.</text>
</comment>
<gene>
    <name evidence="2" type="ORF">VA599_11525</name>
</gene>
<proteinExistence type="predicted"/>
<reference evidence="2 3" key="1">
    <citation type="submission" date="2023-12" db="EMBL/GenBank/DDBJ databases">
        <title>Chromobacterium sp. strain TRC.1.1.SA producing antimicrobial pigment.</title>
        <authorList>
            <person name="Verma N."/>
            <person name="Choksket S."/>
            <person name="Pinnaka A.K."/>
            <person name="Korpole S."/>
        </authorList>
    </citation>
    <scope>NUCLEOTIDE SEQUENCE [LARGE SCALE GENOMIC DNA]</scope>
    <source>
        <strain evidence="2 3">TRC1.1.SA</strain>
    </source>
</reference>
<feature type="domain" description="Bro-N" evidence="1">
    <location>
        <begin position="48"/>
        <end position="155"/>
    </location>
</feature>
<evidence type="ECO:0000259" key="1">
    <source>
        <dbReference type="PROSITE" id="PS51750"/>
    </source>
</evidence>
<name>A0ABV0CJN3_9NEIS</name>
<evidence type="ECO:0000313" key="2">
    <source>
        <dbReference type="EMBL" id="MEN7431381.1"/>
    </source>
</evidence>
<organism evidence="2 3">
    <name type="scientific">Chromobacterium indicum</name>
    <dbReference type="NCBI Taxonomy" id="3110228"/>
    <lineage>
        <taxon>Bacteria</taxon>
        <taxon>Pseudomonadati</taxon>
        <taxon>Pseudomonadota</taxon>
        <taxon>Betaproteobacteria</taxon>
        <taxon>Neisseriales</taxon>
        <taxon>Chromobacteriaceae</taxon>
        <taxon>Chromobacterium</taxon>
    </lineage>
</organism>
<dbReference type="SMART" id="SM01040">
    <property type="entry name" value="Bro-N"/>
    <property type="match status" value="1"/>
</dbReference>
<dbReference type="EMBL" id="JAYFSJ010000007">
    <property type="protein sequence ID" value="MEN7431381.1"/>
    <property type="molecule type" value="Genomic_DNA"/>
</dbReference>
<protein>
    <submittedName>
        <fullName evidence="2">BRO family protein</fullName>
    </submittedName>
</protein>
<dbReference type="RefSeq" id="WP_346788660.1">
    <property type="nucleotide sequence ID" value="NZ_JAYFSJ010000007.1"/>
</dbReference>
<keyword evidence="3" id="KW-1185">Reference proteome</keyword>